<dbReference type="KEGG" id="spol:FH971_10025"/>
<accession>A0A4Y5YF32</accession>
<gene>
    <name evidence="4" type="ORF">FH971_10025</name>
</gene>
<dbReference type="RefSeq" id="WP_140234204.1">
    <property type="nucleotide sequence ID" value="NZ_CP041036.1"/>
</dbReference>
<dbReference type="Proteomes" id="UP000319809">
    <property type="component" value="Chromosome"/>
</dbReference>
<proteinExistence type="inferred from homology"/>
<dbReference type="EMBL" id="CP041036">
    <property type="protein sequence ID" value="QDE31284.1"/>
    <property type="molecule type" value="Genomic_DNA"/>
</dbReference>
<dbReference type="Pfam" id="PF25954">
    <property type="entry name" value="Beta-barrel_RND_2"/>
    <property type="match status" value="1"/>
</dbReference>
<dbReference type="GO" id="GO:0015562">
    <property type="term" value="F:efflux transmembrane transporter activity"/>
    <property type="evidence" value="ECO:0007669"/>
    <property type="project" value="TreeGrafter"/>
</dbReference>
<dbReference type="GO" id="GO:1990281">
    <property type="term" value="C:efflux pump complex"/>
    <property type="evidence" value="ECO:0007669"/>
    <property type="project" value="TreeGrafter"/>
</dbReference>
<feature type="domain" description="CusB-like beta-barrel" evidence="2">
    <location>
        <begin position="203"/>
        <end position="277"/>
    </location>
</feature>
<dbReference type="SUPFAM" id="SSF111369">
    <property type="entry name" value="HlyD-like secretion proteins"/>
    <property type="match status" value="1"/>
</dbReference>
<dbReference type="Gene3D" id="1.10.287.470">
    <property type="entry name" value="Helix hairpin bin"/>
    <property type="match status" value="1"/>
</dbReference>
<dbReference type="PANTHER" id="PTHR30469">
    <property type="entry name" value="MULTIDRUG RESISTANCE PROTEIN MDTA"/>
    <property type="match status" value="1"/>
</dbReference>
<dbReference type="FunFam" id="2.40.30.170:FF:000010">
    <property type="entry name" value="Efflux RND transporter periplasmic adaptor subunit"/>
    <property type="match status" value="1"/>
</dbReference>
<evidence type="ECO:0000259" key="2">
    <source>
        <dbReference type="Pfam" id="PF25954"/>
    </source>
</evidence>
<comment type="similarity">
    <text evidence="1">Belongs to the membrane fusion protein (MFP) (TC 8.A.1) family.</text>
</comment>
<feature type="domain" description="Multidrug resistance protein MdtA-like C-terminal permuted SH3" evidence="3">
    <location>
        <begin position="281"/>
        <end position="344"/>
    </location>
</feature>
<protein>
    <submittedName>
        <fullName evidence="4">Efflux RND transporter periplasmic adaptor subunit</fullName>
    </submittedName>
</protein>
<dbReference type="Pfam" id="PF25967">
    <property type="entry name" value="RND-MFP_C"/>
    <property type="match status" value="1"/>
</dbReference>
<keyword evidence="5" id="KW-1185">Reference proteome</keyword>
<dbReference type="InterPro" id="IPR006143">
    <property type="entry name" value="RND_pump_MFP"/>
</dbReference>
<name>A0A4Y5YF32_9GAMM</name>
<dbReference type="Gene3D" id="2.40.50.100">
    <property type="match status" value="1"/>
</dbReference>
<evidence type="ECO:0000256" key="1">
    <source>
        <dbReference type="ARBA" id="ARBA00009477"/>
    </source>
</evidence>
<dbReference type="InterPro" id="IPR058627">
    <property type="entry name" value="MdtA-like_C"/>
</dbReference>
<evidence type="ECO:0000313" key="4">
    <source>
        <dbReference type="EMBL" id="QDE31284.1"/>
    </source>
</evidence>
<dbReference type="Gene3D" id="2.40.420.20">
    <property type="match status" value="1"/>
</dbReference>
<evidence type="ECO:0000313" key="5">
    <source>
        <dbReference type="Proteomes" id="UP000319809"/>
    </source>
</evidence>
<dbReference type="AlphaFoldDB" id="A0A4Y5YF32"/>
<organism evidence="4 5">
    <name type="scientific">Shewanella polaris</name>
    <dbReference type="NCBI Taxonomy" id="2588449"/>
    <lineage>
        <taxon>Bacteria</taxon>
        <taxon>Pseudomonadati</taxon>
        <taxon>Pseudomonadota</taxon>
        <taxon>Gammaproteobacteria</taxon>
        <taxon>Alteromonadales</taxon>
        <taxon>Shewanellaceae</taxon>
        <taxon>Shewanella</taxon>
    </lineage>
</organism>
<dbReference type="PANTHER" id="PTHR30469:SF11">
    <property type="entry name" value="BLL4320 PROTEIN"/>
    <property type="match status" value="1"/>
</dbReference>
<sequence>MGTFSRFAIAIVLLLVVIGSIFGYKFYQINQMQAKFSQPRPATVVKTTEVARVSWQPSIQSIGGIRAINGVMIANELPGVVTKILFKSGQSVKKGDILIRLNSDIEQAALTTRLAEAQLASKAFQHNSDLISKRAVSQFALDETKAALDVARARVKEAEAQFGKKILTAPFDGILGLRLADIGENLSVGTPVVEINMLNPILVEYTLSEQELASVDIGDLVEVTVAATGSEVFKGTITAINSSITPETRTVKLRAQLLNPQQSLKPGMFATIRTMAEGERQVIAIPNIALSFNTYGDFAYALTKNEKGQLVTEQRTLETGVTREGMTEINKGLEPGERIIASGLLRLRAGQRVKIKQNDKIADSTGVK</sequence>
<dbReference type="NCBIfam" id="TIGR01730">
    <property type="entry name" value="RND_mfp"/>
    <property type="match status" value="1"/>
</dbReference>
<reference evidence="4 5" key="1">
    <citation type="submission" date="2019-06" db="EMBL/GenBank/DDBJ databases">
        <title>The genome of Shewanella sp. SM1901.</title>
        <authorList>
            <person name="Cha Q."/>
        </authorList>
    </citation>
    <scope>NUCLEOTIDE SEQUENCE [LARGE SCALE GENOMIC DNA]</scope>
    <source>
        <strain evidence="4 5">SM1901</strain>
    </source>
</reference>
<dbReference type="InterPro" id="IPR058792">
    <property type="entry name" value="Beta-barrel_RND_2"/>
</dbReference>
<evidence type="ECO:0000259" key="3">
    <source>
        <dbReference type="Pfam" id="PF25967"/>
    </source>
</evidence>
<dbReference type="Gene3D" id="2.40.30.170">
    <property type="match status" value="1"/>
</dbReference>